<dbReference type="Gene3D" id="2.30.110.10">
    <property type="entry name" value="Electron Transport, Fmn-binding Protein, Chain A"/>
    <property type="match status" value="1"/>
</dbReference>
<keyword evidence="2" id="KW-0560">Oxidoreductase</keyword>
<dbReference type="EC" id="1.-.-.-" evidence="2"/>
<dbReference type="PANTHER" id="PTHR39336:SF1">
    <property type="entry name" value="PYRIDOXAMINE PHOSPHATE OXIDASE FAMILY PROTEIN (AFU_ORTHOLOGUE AFUA_6G11440)"/>
    <property type="match status" value="1"/>
</dbReference>
<dbReference type="Pfam" id="PF01243">
    <property type="entry name" value="PNPOx_N"/>
    <property type="match status" value="1"/>
</dbReference>
<dbReference type="SUPFAM" id="SSF50475">
    <property type="entry name" value="FMN-binding split barrel"/>
    <property type="match status" value="1"/>
</dbReference>
<reference evidence="3" key="1">
    <citation type="submission" date="2023-12" db="EMBL/GenBank/DDBJ databases">
        <title>Novel species in genus Nocardioides.</title>
        <authorList>
            <person name="Zhou H."/>
        </authorList>
    </citation>
    <scope>NUCLEOTIDE SEQUENCE [LARGE SCALE GENOMIC DNA]</scope>
    <source>
        <strain evidence="3">HM61</strain>
    </source>
</reference>
<dbReference type="RefSeq" id="WP_322938205.1">
    <property type="nucleotide sequence ID" value="NZ_CP141059.1"/>
</dbReference>
<dbReference type="GO" id="GO:0004733">
    <property type="term" value="F:pyridoxamine phosphate oxidase activity"/>
    <property type="evidence" value="ECO:0007669"/>
    <property type="project" value="UniProtKB-EC"/>
</dbReference>
<evidence type="ECO:0000259" key="1">
    <source>
        <dbReference type="Pfam" id="PF01243"/>
    </source>
</evidence>
<name>A0ABZ0ZVT4_9ACTN</name>
<evidence type="ECO:0000313" key="3">
    <source>
        <dbReference type="Proteomes" id="UP001327225"/>
    </source>
</evidence>
<dbReference type="EMBL" id="CP141059">
    <property type="protein sequence ID" value="WQQ27944.1"/>
    <property type="molecule type" value="Genomic_DNA"/>
</dbReference>
<dbReference type="Proteomes" id="UP001327225">
    <property type="component" value="Chromosome"/>
</dbReference>
<dbReference type="PANTHER" id="PTHR39336">
    <property type="entry name" value="PYRIDOXAMINE PHOSPHATE OXIDASE FAMILY PROTEIN (AFU_ORTHOLOGUE AFUA_6G11440)"/>
    <property type="match status" value="1"/>
</dbReference>
<dbReference type="EC" id="1.4.3.5" evidence="2"/>
<dbReference type="InterPro" id="IPR012349">
    <property type="entry name" value="Split_barrel_FMN-bd"/>
</dbReference>
<dbReference type="InterPro" id="IPR011576">
    <property type="entry name" value="Pyridox_Oxase_N"/>
</dbReference>
<protein>
    <submittedName>
        <fullName evidence="2">Pyridoxamine 5'-phosphate oxidase family protein</fullName>
        <ecNumber evidence="2">1.-.-.-</ecNumber>
        <ecNumber evidence="2">1.4.3.5</ecNumber>
    </submittedName>
</protein>
<evidence type="ECO:0000313" key="2">
    <source>
        <dbReference type="EMBL" id="WQQ27944.1"/>
    </source>
</evidence>
<gene>
    <name evidence="2" type="ORF">SHK19_06840</name>
</gene>
<feature type="domain" description="Pyridoxamine 5'-phosphate oxidase N-terminal" evidence="1">
    <location>
        <begin position="11"/>
        <end position="133"/>
    </location>
</feature>
<sequence length="322" mass="34703">MGKVHQAIGRRLREFIEAQHVFFVATAPLAGDGLINVSPRGVSGTFAVLDDHTFAWLDGTGSGTETIAHLRENGRITIMFCAFEGAPNIVRLHGTGRVVTLYDEGYDDLAAHFSALPGARAVVVVDVERVSDSCGYGVPLMTYTGERDLMQRYYARKGVEGSADYRRRKNRFSLDGLPGFDDDPLDEWSTLDGLAAIRERLGAQIDGWVPPVSYGLALDGEFPYVNQPGGRHGLPGVVLATVLKHDGSTATLEVSRQQLDEAITALAPAEACTDVDHPNLAAWRAVAARLDQNGGGRVTAVFVRSVDDPVGSELDATLRAAW</sequence>
<keyword evidence="3" id="KW-1185">Reference proteome</keyword>
<organism evidence="2 3">
    <name type="scientific">Nocardioides bizhenqiangii</name>
    <dbReference type="NCBI Taxonomy" id="3095076"/>
    <lineage>
        <taxon>Bacteria</taxon>
        <taxon>Bacillati</taxon>
        <taxon>Actinomycetota</taxon>
        <taxon>Actinomycetes</taxon>
        <taxon>Propionibacteriales</taxon>
        <taxon>Nocardioidaceae</taxon>
        <taxon>Nocardioides</taxon>
    </lineage>
</organism>
<proteinExistence type="predicted"/>
<accession>A0ABZ0ZVT4</accession>